<dbReference type="AlphaFoldDB" id="A0A085JAK5"/>
<dbReference type="Pfam" id="PF12084">
    <property type="entry name" value="DUF3561"/>
    <property type="match status" value="1"/>
</dbReference>
<name>A0A085JAK5_9GAMM</name>
<gene>
    <name evidence="2" type="primary">ygbE</name>
    <name evidence="2" type="ORF">GTPT_3106</name>
</gene>
<keyword evidence="1" id="KW-0812">Transmembrane</keyword>
<feature type="transmembrane region" description="Helical" evidence="1">
    <location>
        <begin position="30"/>
        <end position="52"/>
    </location>
</feature>
<keyword evidence="1" id="KW-1133">Transmembrane helix</keyword>
<evidence type="ECO:0000313" key="3">
    <source>
        <dbReference type="Proteomes" id="UP000028602"/>
    </source>
</evidence>
<reference evidence="2 3" key="1">
    <citation type="submission" date="2014-05" db="EMBL/GenBank/DDBJ databases">
        <title>ATOL: Assembling a taxonomically balanced genome-scale reconstruction of the evolutionary history of the Enterobacteriaceae.</title>
        <authorList>
            <person name="Plunkett G.III."/>
            <person name="Neeno-Eckwall E.C."/>
            <person name="Glasner J.D."/>
            <person name="Perna N.T."/>
        </authorList>
    </citation>
    <scope>NUCLEOTIDE SEQUENCE [LARGE SCALE GENOMIC DNA]</scope>
    <source>
        <strain evidence="2 3">ATCC 33301</strain>
    </source>
</reference>
<accession>A0A085JAK5</accession>
<protein>
    <submittedName>
        <fullName evidence="2">Putative cytochrome oxidase subunit</fullName>
    </submittedName>
</protein>
<proteinExistence type="predicted"/>
<keyword evidence="3" id="KW-1185">Reference proteome</keyword>
<dbReference type="InterPro" id="IPR022721">
    <property type="entry name" value="DUF3561"/>
</dbReference>
<evidence type="ECO:0000313" key="2">
    <source>
        <dbReference type="EMBL" id="KFD17501.1"/>
    </source>
</evidence>
<dbReference type="eggNOG" id="ENOG5032TB7">
    <property type="taxonomic scope" value="Bacteria"/>
</dbReference>
<organism evidence="2 3">
    <name type="scientific">Tatumella ptyseos ATCC 33301</name>
    <dbReference type="NCBI Taxonomy" id="1005995"/>
    <lineage>
        <taxon>Bacteria</taxon>
        <taxon>Pseudomonadati</taxon>
        <taxon>Pseudomonadota</taxon>
        <taxon>Gammaproteobacteria</taxon>
        <taxon>Enterobacterales</taxon>
        <taxon>Erwiniaceae</taxon>
        <taxon>Tatumella</taxon>
    </lineage>
</organism>
<dbReference type="EMBL" id="JMPR01000047">
    <property type="protein sequence ID" value="KFD17501.1"/>
    <property type="molecule type" value="Genomic_DNA"/>
</dbReference>
<sequence>MLNVTSLLARQSIPPEEGSGASLSGGVIGFFAYLFALATPFFYFGASVLFFFMYTWPFFLALLPVSVIVGIAFSIWLNRRLFLTLLFTLLIVISFFWVLFSFLAGWN</sequence>
<feature type="transmembrane region" description="Helical" evidence="1">
    <location>
        <begin position="58"/>
        <end position="77"/>
    </location>
</feature>
<dbReference type="OrthoDB" id="6414990at2"/>
<evidence type="ECO:0000256" key="1">
    <source>
        <dbReference type="SAM" id="Phobius"/>
    </source>
</evidence>
<keyword evidence="1" id="KW-0472">Membrane</keyword>
<comment type="caution">
    <text evidence="2">The sequence shown here is derived from an EMBL/GenBank/DDBJ whole genome shotgun (WGS) entry which is preliminary data.</text>
</comment>
<feature type="transmembrane region" description="Helical" evidence="1">
    <location>
        <begin position="84"/>
        <end position="106"/>
    </location>
</feature>
<dbReference type="RefSeq" id="WP_025902596.1">
    <property type="nucleotide sequence ID" value="NZ_ATMJ01000013.1"/>
</dbReference>
<dbReference type="Proteomes" id="UP000028602">
    <property type="component" value="Unassembled WGS sequence"/>
</dbReference>